<dbReference type="Proteomes" id="UP000604341">
    <property type="component" value="Unassembled WGS sequence"/>
</dbReference>
<dbReference type="SUPFAM" id="SSF48613">
    <property type="entry name" value="Heme oxygenase-like"/>
    <property type="match status" value="1"/>
</dbReference>
<comment type="caution">
    <text evidence="1">The sequence shown here is derived from an EMBL/GenBank/DDBJ whole genome shotgun (WGS) entry which is preliminary data.</text>
</comment>
<evidence type="ECO:0000313" key="2">
    <source>
        <dbReference type="Proteomes" id="UP000604341"/>
    </source>
</evidence>
<gene>
    <name evidence="1" type="ORF">GCM10010844_18900</name>
</gene>
<dbReference type="RefSeq" id="WP_189068739.1">
    <property type="nucleotide sequence ID" value="NZ_BMPE01000003.1"/>
</dbReference>
<dbReference type="CDD" id="cd19166">
    <property type="entry name" value="HemeO-bac"/>
    <property type="match status" value="1"/>
</dbReference>
<organism evidence="1 2">
    <name type="scientific">Deinococcus radiotolerans</name>
    <dbReference type="NCBI Taxonomy" id="1309407"/>
    <lineage>
        <taxon>Bacteria</taxon>
        <taxon>Thermotogati</taxon>
        <taxon>Deinococcota</taxon>
        <taxon>Deinococci</taxon>
        <taxon>Deinococcales</taxon>
        <taxon>Deinococcaceae</taxon>
        <taxon>Deinococcus</taxon>
    </lineage>
</organism>
<sequence>MTTSPSSAAPLLARLKTDTRQAHVRAEHALNLMDPALSAAHYADVLSWLHARHARLEPTLEALLSADLTGEERAALDLASRRKAPLLAADLTALGRTVGPTGPPPAWLRCEADAWGAAYVLEGATLGGQLVIRHLRRLKFSEDALRYYGSYGAEVGARWRTFGHLLSARHARDPHPALFAARAVEAATRTFADLTFPAATGLAAPESA</sequence>
<evidence type="ECO:0000313" key="1">
    <source>
        <dbReference type="EMBL" id="GGL00674.1"/>
    </source>
</evidence>
<dbReference type="InterPro" id="IPR016084">
    <property type="entry name" value="Haem_Oase-like_multi-hlx"/>
</dbReference>
<reference evidence="2" key="1">
    <citation type="journal article" date="2019" name="Int. J. Syst. Evol. Microbiol.">
        <title>The Global Catalogue of Microorganisms (GCM) 10K type strain sequencing project: providing services to taxonomists for standard genome sequencing and annotation.</title>
        <authorList>
            <consortium name="The Broad Institute Genomics Platform"/>
            <consortium name="The Broad Institute Genome Sequencing Center for Infectious Disease"/>
            <person name="Wu L."/>
            <person name="Ma J."/>
        </authorList>
    </citation>
    <scope>NUCLEOTIDE SEQUENCE [LARGE SCALE GENOMIC DNA]</scope>
    <source>
        <strain evidence="2">JCM 19173</strain>
    </source>
</reference>
<name>A0ABQ2FI65_9DEIO</name>
<proteinExistence type="predicted"/>
<protein>
    <submittedName>
        <fullName evidence="1">Heme oxygenase</fullName>
    </submittedName>
</protein>
<dbReference type="Gene3D" id="1.20.910.10">
    <property type="entry name" value="Heme oxygenase-like"/>
    <property type="match status" value="1"/>
</dbReference>
<dbReference type="EMBL" id="BMPE01000003">
    <property type="protein sequence ID" value="GGL00674.1"/>
    <property type="molecule type" value="Genomic_DNA"/>
</dbReference>
<keyword evidence="2" id="KW-1185">Reference proteome</keyword>
<accession>A0ABQ2FI65</accession>